<protein>
    <submittedName>
        <fullName evidence="1">Uncharacterized protein</fullName>
    </submittedName>
</protein>
<dbReference type="RefSeq" id="WP_126476798.1">
    <property type="nucleotide sequence ID" value="NZ_RXWV01000023.1"/>
</dbReference>
<organism evidence="1 2">
    <name type="scientific">Mammaliicoccus sciuri</name>
    <name type="common">Staphylococcus sciuri</name>
    <dbReference type="NCBI Taxonomy" id="1296"/>
    <lineage>
        <taxon>Bacteria</taxon>
        <taxon>Bacillati</taxon>
        <taxon>Bacillota</taxon>
        <taxon>Bacilli</taxon>
        <taxon>Bacillales</taxon>
        <taxon>Staphylococcaceae</taxon>
        <taxon>Mammaliicoccus</taxon>
    </lineage>
</organism>
<evidence type="ECO:0000313" key="2">
    <source>
        <dbReference type="Proteomes" id="UP000274792"/>
    </source>
</evidence>
<sequence length="112" mass="12692">MIIYRDKVNVIVPTVDSNGNQIKDDYGKPLTEKVLTKAHVRYGIQNIYNANGEEYTSVTQVYIPISDTVSNIDLNARVEHITPKHTKVLGQVKKLEYGQDITGKPHFIKGYM</sequence>
<accession>A0AAJ4VIE5</accession>
<dbReference type="AlphaFoldDB" id="A0AAJ4VIE5"/>
<gene>
    <name evidence="1" type="ORF">CD117_04070</name>
</gene>
<proteinExistence type="predicted"/>
<dbReference type="EMBL" id="RXWV01000023">
    <property type="protein sequence ID" value="RTX73771.1"/>
    <property type="molecule type" value="Genomic_DNA"/>
</dbReference>
<comment type="caution">
    <text evidence="1">The sequence shown here is derived from an EMBL/GenBank/DDBJ whole genome shotgun (WGS) entry which is preliminary data.</text>
</comment>
<reference evidence="1 2" key="1">
    <citation type="submission" date="2018-10" db="EMBL/GenBank/DDBJ databases">
        <title>A collection Staphylococci species genome sequencing.</title>
        <authorList>
            <person name="Cole K."/>
        </authorList>
    </citation>
    <scope>NUCLEOTIDE SEQUENCE [LARGE SCALE GENOMIC DNA]</scope>
    <source>
        <strain evidence="2">NCTC 12218</strain>
    </source>
</reference>
<dbReference type="Proteomes" id="UP000274792">
    <property type="component" value="Unassembled WGS sequence"/>
</dbReference>
<name>A0AAJ4VIE5_MAMSC</name>
<evidence type="ECO:0000313" key="1">
    <source>
        <dbReference type="EMBL" id="RTX73771.1"/>
    </source>
</evidence>